<organism evidence="2">
    <name type="scientific">Streptomyces sp. Y1</name>
    <dbReference type="NCBI Taxonomy" id="3238634"/>
    <lineage>
        <taxon>Bacteria</taxon>
        <taxon>Bacillati</taxon>
        <taxon>Actinomycetota</taxon>
        <taxon>Actinomycetes</taxon>
        <taxon>Kitasatosporales</taxon>
        <taxon>Streptomycetaceae</taxon>
        <taxon>Streptomyces</taxon>
    </lineage>
</organism>
<proteinExistence type="predicted"/>
<gene>
    <name evidence="2" type="ORF">AB2U05_36815</name>
</gene>
<dbReference type="AlphaFoldDB" id="A0AB39TXD3"/>
<keyword evidence="1" id="KW-0812">Transmembrane</keyword>
<keyword evidence="1" id="KW-0472">Membrane</keyword>
<feature type="transmembrane region" description="Helical" evidence="1">
    <location>
        <begin position="28"/>
        <end position="53"/>
    </location>
</feature>
<protein>
    <submittedName>
        <fullName evidence="2">Uncharacterized protein</fullName>
    </submittedName>
</protein>
<evidence type="ECO:0000313" key="2">
    <source>
        <dbReference type="EMBL" id="XDQ83678.1"/>
    </source>
</evidence>
<dbReference type="EMBL" id="CP163445">
    <property type="protein sequence ID" value="XDQ83678.1"/>
    <property type="molecule type" value="Genomic_DNA"/>
</dbReference>
<keyword evidence="1" id="KW-1133">Transmembrane helix</keyword>
<accession>A0AB39TXD3</accession>
<feature type="transmembrane region" description="Helical" evidence="1">
    <location>
        <begin position="73"/>
        <end position="93"/>
    </location>
</feature>
<dbReference type="RefSeq" id="WP_369185751.1">
    <property type="nucleotide sequence ID" value="NZ_CP163445.1"/>
</dbReference>
<evidence type="ECO:0000256" key="1">
    <source>
        <dbReference type="SAM" id="Phobius"/>
    </source>
</evidence>
<sequence>MPVAHVWADPAAPIDVRTRGLLAPPPDAAVATSAAATTLFVLSAAFCLLGVVSALNDHADAGGSTAYQLGYRIGHFVLPAILLAAGLTVRAAARRRRERAMGTNREERRAHRQWQLHVWQAARLCRRCRAAFIPAGALRPGCPASPAVGLEHFPQWIKATAEHPFASISAPETPPR</sequence>
<name>A0AB39TXD3_9ACTN</name>
<reference evidence="2" key="1">
    <citation type="submission" date="2024-07" db="EMBL/GenBank/DDBJ databases">
        <authorList>
            <person name="Yu S.T."/>
        </authorList>
    </citation>
    <scope>NUCLEOTIDE SEQUENCE</scope>
    <source>
        <strain evidence="2">Y1</strain>
    </source>
</reference>